<gene>
    <name evidence="1" type="ORF">METZ01_LOCUS160607</name>
</gene>
<evidence type="ECO:0008006" key="2">
    <source>
        <dbReference type="Google" id="ProtNLM"/>
    </source>
</evidence>
<proteinExistence type="predicted"/>
<dbReference type="AlphaFoldDB" id="A0A382B3A5"/>
<evidence type="ECO:0000313" key="1">
    <source>
        <dbReference type="EMBL" id="SVB07753.1"/>
    </source>
</evidence>
<name>A0A382B3A5_9ZZZZ</name>
<dbReference type="EMBL" id="UINC01027831">
    <property type="protein sequence ID" value="SVB07753.1"/>
    <property type="molecule type" value="Genomic_DNA"/>
</dbReference>
<dbReference type="InterPro" id="IPR011008">
    <property type="entry name" value="Dimeric_a/b-barrel"/>
</dbReference>
<sequence length="103" mass="11763">VAEYVYLVQMDIPVELADDFNRIYDSQHVPNILTLPGVRSCTRYQLESGDGKGIAKYLAIYDIDSPDLPHTDAWQSASDKGDWITQIRPFATNRSRVVYKRIT</sequence>
<organism evidence="1">
    <name type="scientific">marine metagenome</name>
    <dbReference type="NCBI Taxonomy" id="408172"/>
    <lineage>
        <taxon>unclassified sequences</taxon>
        <taxon>metagenomes</taxon>
        <taxon>ecological metagenomes</taxon>
    </lineage>
</organism>
<protein>
    <recommendedName>
        <fullName evidence="2">NIPSNAP domain-containing protein</fullName>
    </recommendedName>
</protein>
<reference evidence="1" key="1">
    <citation type="submission" date="2018-05" db="EMBL/GenBank/DDBJ databases">
        <authorList>
            <person name="Lanie J.A."/>
            <person name="Ng W.-L."/>
            <person name="Kazmierczak K.M."/>
            <person name="Andrzejewski T.M."/>
            <person name="Davidsen T.M."/>
            <person name="Wayne K.J."/>
            <person name="Tettelin H."/>
            <person name="Glass J.I."/>
            <person name="Rusch D."/>
            <person name="Podicherti R."/>
            <person name="Tsui H.-C.T."/>
            <person name="Winkler M.E."/>
        </authorList>
    </citation>
    <scope>NUCLEOTIDE SEQUENCE</scope>
</reference>
<accession>A0A382B3A5</accession>
<feature type="non-terminal residue" evidence="1">
    <location>
        <position position="1"/>
    </location>
</feature>
<dbReference type="SUPFAM" id="SSF54909">
    <property type="entry name" value="Dimeric alpha+beta barrel"/>
    <property type="match status" value="1"/>
</dbReference>